<name>A0A0N5CFD5_STREA</name>
<evidence type="ECO:0000256" key="1">
    <source>
        <dbReference type="SAM" id="Coils"/>
    </source>
</evidence>
<proteinExistence type="predicted"/>
<organism evidence="3 4">
    <name type="scientific">Strongyloides papillosus</name>
    <name type="common">Intestinal threadworm</name>
    <dbReference type="NCBI Taxonomy" id="174720"/>
    <lineage>
        <taxon>Eukaryota</taxon>
        <taxon>Metazoa</taxon>
        <taxon>Ecdysozoa</taxon>
        <taxon>Nematoda</taxon>
        <taxon>Chromadorea</taxon>
        <taxon>Rhabditida</taxon>
        <taxon>Tylenchina</taxon>
        <taxon>Panagrolaimomorpha</taxon>
        <taxon>Strongyloidoidea</taxon>
        <taxon>Strongyloididae</taxon>
        <taxon>Strongyloides</taxon>
    </lineage>
</organism>
<dbReference type="WBParaSite" id="SPAL_0001657100.1">
    <property type="protein sequence ID" value="SPAL_0001657100.1"/>
    <property type="gene ID" value="SPAL_0001657100"/>
</dbReference>
<dbReference type="Proteomes" id="UP000046392">
    <property type="component" value="Unplaced"/>
</dbReference>
<sequence>MEAVDNNKNEIKQNLEEIENEKNKLKLLVNNLEAMQESINELSSNNLNAKQYQKMLQAHILNNMTLNNNIKSLTKKLEIMEKELNETKYTNEELEKINKDLYLLTIKPIEMTEIQSIDYGVYENLFKNNEDSKKNDNVEAEVDDGTSIKSDDLSSSKSISEKIKTVIIDNSEDYERDIQSIKKTAHIAIEGYKEQLKQKNKSIEEYKELLQKMIIEMKDMESNYIKKIKTIKENNKKVIETSPSSSSKEPSPDITQSNLYIKFQETISLKEKECVKHSGELKELQEAYLDLTNKYKSASLKIAELSLDNVNKKEIKVRELRDIGLQTYIEDTTINPQQSIESGSSSDNNENTRKISDDITIAVDNDNKNTNRSESTGSDISSTSGTSSISNNHEEEEKQSVKSSNIDGKSIISSREEMLILQQKNEIRRLRTKVINIERRNKELEAENSMISDKLSKYTRKTTCDLSNNLDVENQTLKTEITKLRREAVTMRKRIENLNKQVFELEKANKARKRSENVSVERWKQKKYFDETIDILKRQLSESKREQQELQEKLERRDRLIEQLHDEKGSLRIEAAMKRAKKMEAQNALAKSQANILEAKLKDEMTIQQTRIDTLKEKLTSLHNENISLKKKITKLEKEIIDQKEEFEKNREINEKRSENKVVVFEVDDTYEKNKDKVPELIVYDDSGYETTYRNQSSDSEENKLLRKELRMVEIRCVELTEQVTKLRLECLEYQEKYNTLKAKYDDKVSQDNQIASIMILKDKIESKERLISIQRQKIEDLEKELWETNNQVTSEAHSNIFY</sequence>
<feature type="region of interest" description="Disordered" evidence="2">
    <location>
        <begin position="334"/>
        <end position="407"/>
    </location>
</feature>
<dbReference type="STRING" id="174720.A0A0N5CFD5"/>
<keyword evidence="1" id="KW-0175">Coiled coil</keyword>
<dbReference type="AlphaFoldDB" id="A0A0N5CFD5"/>
<accession>A0A0N5CFD5</accession>
<evidence type="ECO:0000313" key="3">
    <source>
        <dbReference type="Proteomes" id="UP000046392"/>
    </source>
</evidence>
<feature type="compositionally biased region" description="Polar residues" evidence="2">
    <location>
        <begin position="334"/>
        <end position="349"/>
    </location>
</feature>
<evidence type="ECO:0000256" key="2">
    <source>
        <dbReference type="SAM" id="MobiDB-lite"/>
    </source>
</evidence>
<evidence type="ECO:0000313" key="4">
    <source>
        <dbReference type="WBParaSite" id="SPAL_0001657100.1"/>
    </source>
</evidence>
<feature type="coiled-coil region" evidence="1">
    <location>
        <begin position="267"/>
        <end position="301"/>
    </location>
</feature>
<feature type="compositionally biased region" description="Low complexity" evidence="2">
    <location>
        <begin position="373"/>
        <end position="390"/>
    </location>
</feature>
<feature type="coiled-coil region" evidence="1">
    <location>
        <begin position="420"/>
        <end position="653"/>
    </location>
</feature>
<feature type="coiled-coil region" evidence="1">
    <location>
        <begin position="1"/>
        <end position="97"/>
    </location>
</feature>
<feature type="coiled-coil region" evidence="1">
    <location>
        <begin position="703"/>
        <end position="792"/>
    </location>
</feature>
<keyword evidence="3" id="KW-1185">Reference proteome</keyword>
<protein>
    <submittedName>
        <fullName evidence="4">GRIP domain-containing protein</fullName>
    </submittedName>
</protein>
<feature type="coiled-coil region" evidence="1">
    <location>
        <begin position="189"/>
        <end position="223"/>
    </location>
</feature>
<reference evidence="4" key="1">
    <citation type="submission" date="2017-02" db="UniProtKB">
        <authorList>
            <consortium name="WormBaseParasite"/>
        </authorList>
    </citation>
    <scope>IDENTIFICATION</scope>
</reference>